<accession>A0A326RI25</accession>
<evidence type="ECO:0000256" key="1">
    <source>
        <dbReference type="SAM" id="Coils"/>
    </source>
</evidence>
<gene>
    <name evidence="2" type="ORF">CLV31_1432</name>
</gene>
<dbReference type="EMBL" id="QKTX01000043">
    <property type="protein sequence ID" value="PZV75226.1"/>
    <property type="molecule type" value="Genomic_DNA"/>
</dbReference>
<dbReference type="RefSeq" id="WP_111395181.1">
    <property type="nucleotide sequence ID" value="NZ_QKTX01000043.1"/>
</dbReference>
<feature type="coiled-coil region" evidence="1">
    <location>
        <begin position="19"/>
        <end position="60"/>
    </location>
</feature>
<dbReference type="AlphaFoldDB" id="A0A326RI25"/>
<dbReference type="Proteomes" id="UP000248917">
    <property type="component" value="Unassembled WGS sequence"/>
</dbReference>
<reference evidence="2 3" key="1">
    <citation type="submission" date="2018-06" db="EMBL/GenBank/DDBJ databases">
        <title>Genomic Encyclopedia of Archaeal and Bacterial Type Strains, Phase II (KMG-II): from individual species to whole genera.</title>
        <authorList>
            <person name="Goeker M."/>
        </authorList>
    </citation>
    <scope>NUCLEOTIDE SEQUENCE [LARGE SCALE GENOMIC DNA]</scope>
    <source>
        <strain evidence="2 3">T4</strain>
    </source>
</reference>
<sequence length="67" mass="8249">MEDDSTSWKERAISRRLENKELNKRRKELIKSRDGWKEKYMVQKEKADKLEHDLELIKKKLNEILSY</sequence>
<proteinExistence type="predicted"/>
<keyword evidence="1" id="KW-0175">Coiled coil</keyword>
<name>A0A326RI25_9BACT</name>
<organism evidence="2 3">
    <name type="scientific">Algoriphagus aquaeductus</name>
    <dbReference type="NCBI Taxonomy" id="475299"/>
    <lineage>
        <taxon>Bacteria</taxon>
        <taxon>Pseudomonadati</taxon>
        <taxon>Bacteroidota</taxon>
        <taxon>Cytophagia</taxon>
        <taxon>Cytophagales</taxon>
        <taxon>Cyclobacteriaceae</taxon>
        <taxon>Algoriphagus</taxon>
    </lineage>
</organism>
<protein>
    <submittedName>
        <fullName evidence="2">Uncharacterized protein</fullName>
    </submittedName>
</protein>
<evidence type="ECO:0000313" key="2">
    <source>
        <dbReference type="EMBL" id="PZV75226.1"/>
    </source>
</evidence>
<evidence type="ECO:0000313" key="3">
    <source>
        <dbReference type="Proteomes" id="UP000248917"/>
    </source>
</evidence>
<keyword evidence="3" id="KW-1185">Reference proteome</keyword>
<comment type="caution">
    <text evidence="2">The sequence shown here is derived from an EMBL/GenBank/DDBJ whole genome shotgun (WGS) entry which is preliminary data.</text>
</comment>